<proteinExistence type="predicted"/>
<accession>A0ABN1MM63</accession>
<organism evidence="1 2">
    <name type="scientific">Wandonia haliotis</name>
    <dbReference type="NCBI Taxonomy" id="574963"/>
    <lineage>
        <taxon>Bacteria</taxon>
        <taxon>Pseudomonadati</taxon>
        <taxon>Bacteroidota</taxon>
        <taxon>Flavobacteriia</taxon>
        <taxon>Flavobacteriales</taxon>
        <taxon>Crocinitomicaceae</taxon>
        <taxon>Wandonia</taxon>
    </lineage>
</organism>
<dbReference type="Proteomes" id="UP001501126">
    <property type="component" value="Unassembled WGS sequence"/>
</dbReference>
<protein>
    <submittedName>
        <fullName evidence="1">Uncharacterized protein</fullName>
    </submittedName>
</protein>
<comment type="caution">
    <text evidence="1">The sequence shown here is derived from an EMBL/GenBank/DDBJ whole genome shotgun (WGS) entry which is preliminary data.</text>
</comment>
<name>A0ABN1MM63_9FLAO</name>
<keyword evidence="2" id="KW-1185">Reference proteome</keyword>
<reference evidence="1 2" key="1">
    <citation type="journal article" date="2019" name="Int. J. Syst. Evol. Microbiol.">
        <title>The Global Catalogue of Microorganisms (GCM) 10K type strain sequencing project: providing services to taxonomists for standard genome sequencing and annotation.</title>
        <authorList>
            <consortium name="The Broad Institute Genomics Platform"/>
            <consortium name="The Broad Institute Genome Sequencing Center for Infectious Disease"/>
            <person name="Wu L."/>
            <person name="Ma J."/>
        </authorList>
    </citation>
    <scope>NUCLEOTIDE SEQUENCE [LARGE SCALE GENOMIC DNA]</scope>
    <source>
        <strain evidence="1 2">JCM 16083</strain>
    </source>
</reference>
<dbReference type="RefSeq" id="WP_343785272.1">
    <property type="nucleotide sequence ID" value="NZ_BAAAFH010000003.1"/>
</dbReference>
<sequence length="195" mass="23082">MEDWSKKIKILTILLLFIFGRSYAQKEDDLVFIPDTTIGNVLKLRNSASVVGFFDGNIKYQESFDIEEPFVCFLNSDTSEYMIVYHFYGDLQNQFSLFEVAEIEREHKTYTCNYTKYDRFSTESGIALGMGTEQLILIKGKPHSKLETDKVSVYKYSISKKDTTFLKRYKMPLYFAEYYFYENSLIRYQFGFEYP</sequence>
<dbReference type="EMBL" id="BAAAFH010000003">
    <property type="protein sequence ID" value="GAA0874372.1"/>
    <property type="molecule type" value="Genomic_DNA"/>
</dbReference>
<gene>
    <name evidence="1" type="ORF">GCM10009118_07800</name>
</gene>
<evidence type="ECO:0000313" key="2">
    <source>
        <dbReference type="Proteomes" id="UP001501126"/>
    </source>
</evidence>
<evidence type="ECO:0000313" key="1">
    <source>
        <dbReference type="EMBL" id="GAA0874372.1"/>
    </source>
</evidence>